<keyword evidence="7" id="KW-0812">Transmembrane</keyword>
<dbReference type="Gene3D" id="1.10.287.130">
    <property type="match status" value="1"/>
</dbReference>
<gene>
    <name evidence="24" type="ORF">IPJ38_20280</name>
</gene>
<dbReference type="SUPFAM" id="SSF54631">
    <property type="entry name" value="CBS-domain pair"/>
    <property type="match status" value="2"/>
</dbReference>
<dbReference type="Pfam" id="PF00072">
    <property type="entry name" value="Response_reg"/>
    <property type="match status" value="1"/>
</dbReference>
<feature type="domain" description="CBS" evidence="23">
    <location>
        <begin position="13"/>
        <end position="69"/>
    </location>
</feature>
<dbReference type="InterPro" id="IPR001610">
    <property type="entry name" value="PAC"/>
</dbReference>
<dbReference type="NCBIfam" id="TIGR00229">
    <property type="entry name" value="sensory_box"/>
    <property type="match status" value="1"/>
</dbReference>
<comment type="subcellular location">
    <subcellularLocation>
        <location evidence="2">Cell membrane</location>
        <topology evidence="2">Multi-pass membrane protein</topology>
    </subcellularLocation>
</comment>
<evidence type="ECO:0000256" key="11">
    <source>
        <dbReference type="ARBA" id="ARBA00022989"/>
    </source>
</evidence>
<dbReference type="InterPro" id="IPR036641">
    <property type="entry name" value="HPT_dom_sf"/>
</dbReference>
<evidence type="ECO:0000256" key="15">
    <source>
        <dbReference type="ARBA" id="ARBA00070152"/>
    </source>
</evidence>
<dbReference type="InterPro" id="IPR000700">
    <property type="entry name" value="PAS-assoc_C"/>
</dbReference>
<keyword evidence="13" id="KW-0472">Membrane</keyword>
<feature type="domain" description="CBS" evidence="23">
    <location>
        <begin position="141"/>
        <end position="199"/>
    </location>
</feature>
<evidence type="ECO:0000256" key="18">
    <source>
        <dbReference type="PROSITE-ProRule" id="PRU00703"/>
    </source>
</evidence>
<dbReference type="InterPro" id="IPR000644">
    <property type="entry name" value="CBS_dom"/>
</dbReference>
<evidence type="ECO:0000259" key="23">
    <source>
        <dbReference type="PROSITE" id="PS51371"/>
    </source>
</evidence>
<dbReference type="SUPFAM" id="SSF55874">
    <property type="entry name" value="ATPase domain of HSP90 chaperone/DNA topoisomerase II/histidine kinase"/>
    <property type="match status" value="1"/>
</dbReference>
<dbReference type="PROSITE" id="PS50109">
    <property type="entry name" value="HIS_KIN"/>
    <property type="match status" value="1"/>
</dbReference>
<dbReference type="InterPro" id="IPR013655">
    <property type="entry name" value="PAS_fold_3"/>
</dbReference>
<evidence type="ECO:0000256" key="1">
    <source>
        <dbReference type="ARBA" id="ARBA00000085"/>
    </source>
</evidence>
<dbReference type="SMART" id="SM00065">
    <property type="entry name" value="GAF"/>
    <property type="match status" value="1"/>
</dbReference>
<evidence type="ECO:0000256" key="3">
    <source>
        <dbReference type="ARBA" id="ARBA00012438"/>
    </source>
</evidence>
<dbReference type="Pfam" id="PF13185">
    <property type="entry name" value="GAF_2"/>
    <property type="match status" value="1"/>
</dbReference>
<dbReference type="GO" id="GO:0005524">
    <property type="term" value="F:ATP binding"/>
    <property type="evidence" value="ECO:0007669"/>
    <property type="project" value="UniProtKB-KW"/>
</dbReference>
<feature type="domain" description="CBS" evidence="23">
    <location>
        <begin position="205"/>
        <end position="262"/>
    </location>
</feature>
<dbReference type="SUPFAM" id="SSF47226">
    <property type="entry name" value="Histidine-containing phosphotransfer domain, HPT domain"/>
    <property type="match status" value="1"/>
</dbReference>
<dbReference type="InterPro" id="IPR029016">
    <property type="entry name" value="GAF-like_dom_sf"/>
</dbReference>
<dbReference type="PROSITE" id="PS50113">
    <property type="entry name" value="PAC"/>
    <property type="match status" value="1"/>
</dbReference>
<dbReference type="EC" id="2.7.13.3" evidence="3"/>
<evidence type="ECO:0000259" key="20">
    <source>
        <dbReference type="PROSITE" id="PS50110"/>
    </source>
</evidence>
<organism evidence="24 25">
    <name type="scientific">Candidatus Dechloromonas phosphorivorans</name>
    <dbReference type="NCBI Taxonomy" id="2899244"/>
    <lineage>
        <taxon>Bacteria</taxon>
        <taxon>Pseudomonadati</taxon>
        <taxon>Pseudomonadota</taxon>
        <taxon>Betaproteobacteria</taxon>
        <taxon>Rhodocyclales</taxon>
        <taxon>Azonexaceae</taxon>
        <taxon>Dechloromonas</taxon>
    </lineage>
</organism>
<dbReference type="InterPro" id="IPR046342">
    <property type="entry name" value="CBS_dom_sf"/>
</dbReference>
<feature type="domain" description="Histidine kinase" evidence="19">
    <location>
        <begin position="741"/>
        <end position="962"/>
    </location>
</feature>
<dbReference type="PANTHER" id="PTHR45339:SF1">
    <property type="entry name" value="HYBRID SIGNAL TRANSDUCTION HISTIDINE KINASE J"/>
    <property type="match status" value="1"/>
</dbReference>
<dbReference type="Pfam" id="PF01627">
    <property type="entry name" value="Hpt"/>
    <property type="match status" value="1"/>
</dbReference>
<dbReference type="InterPro" id="IPR005467">
    <property type="entry name" value="His_kinase_dom"/>
</dbReference>
<dbReference type="GO" id="GO:0000155">
    <property type="term" value="F:phosphorelay sensor kinase activity"/>
    <property type="evidence" value="ECO:0007669"/>
    <property type="project" value="InterPro"/>
</dbReference>
<evidence type="ECO:0000259" key="22">
    <source>
        <dbReference type="PROSITE" id="PS50894"/>
    </source>
</evidence>
<dbReference type="PROSITE" id="PS51371">
    <property type="entry name" value="CBS"/>
    <property type="match status" value="4"/>
</dbReference>
<comment type="catalytic activity">
    <reaction evidence="1">
        <text>ATP + protein L-histidine = ADP + protein N-phospho-L-histidine.</text>
        <dbReference type="EC" id="2.7.13.3"/>
    </reaction>
</comment>
<dbReference type="Pfam" id="PF08447">
    <property type="entry name" value="PAS_3"/>
    <property type="match status" value="2"/>
</dbReference>
<protein>
    <recommendedName>
        <fullName evidence="15">Virulence sensor protein BvgS</fullName>
        <ecNumber evidence="3">2.7.13.3</ecNumber>
    </recommendedName>
</protein>
<dbReference type="SUPFAM" id="SSF55781">
    <property type="entry name" value="GAF domain-like"/>
    <property type="match status" value="1"/>
</dbReference>
<dbReference type="GO" id="GO:0005886">
    <property type="term" value="C:plasma membrane"/>
    <property type="evidence" value="ECO:0007669"/>
    <property type="project" value="UniProtKB-SubCell"/>
</dbReference>
<dbReference type="SUPFAM" id="SSF55785">
    <property type="entry name" value="PYP-like sensor domain (PAS domain)"/>
    <property type="match status" value="2"/>
</dbReference>
<dbReference type="SUPFAM" id="SSF52172">
    <property type="entry name" value="CheY-like"/>
    <property type="match status" value="1"/>
</dbReference>
<evidence type="ECO:0000313" key="24">
    <source>
        <dbReference type="EMBL" id="MBK7417089.1"/>
    </source>
</evidence>
<keyword evidence="18" id="KW-0129">CBS domain</keyword>
<evidence type="ECO:0000313" key="25">
    <source>
        <dbReference type="Proteomes" id="UP000739411"/>
    </source>
</evidence>
<evidence type="ECO:0000256" key="16">
    <source>
        <dbReference type="PROSITE-ProRule" id="PRU00110"/>
    </source>
</evidence>
<evidence type="ECO:0000256" key="13">
    <source>
        <dbReference type="ARBA" id="ARBA00023136"/>
    </source>
</evidence>
<sequence>MPFATSTLLAEIMTHAVCSIAPETSLKDAARLMSAEKISSLLVERDGVSVGIITETNIISALHQRYAPETTAADIMSQPLITARADLDLLSARHLIDSHGIRHLVVVDNVGKTIGIVSDTDFRLFLGSNVFRNLQTLDTVMDRHMPHLAPEALLEEAICRMLEQETDYVIVTRNGMPLGIITERDMPRLLHDFPNPHAITVAEAMTHPVQSIAQVESVTTALDIMTERYLRHMAVLDAQGLIVGVVSQHRLFEHLAVHQMESALAKARQEHEEHRLETYLQLAMSASGSGAWEYFHELDSFVVSESLAHLLANLSINIPTTMGEWLSRVHPEDMPRLSVAVNQLKHGIISGIHEYRTQTHNGGWVWLEINASIAEKKPNGAPRLSIGIITDISKRHTEREQILRQNRALTLLSGVAHAISRNNNEAAFLAEICILITEVGGYRLSWIAEAQPNSARSIRPLAEAGFEPGYLSSVTISWADDEYGQGPTGRAIRTGIPVICHDVLNDPIYAPWRDVALKCGYQSTVAMPLRLSGNVIGSINLYSDQPDIFDNAEISLLEDMAGEISAGIDRLRGLRKLAENEAALLEAQSIARLGHYRFDPKLDIYETSAILEQILGIDSNYPHDTAGWQALIDPDQRSEISAAMQNEVLGKKLGFEKKYRIIRQNDGATRWVLGTGKHRLDEAGNTLEIIGTIQDITEQHNAHASMQQTFELLLEERTTQLILAKNQAESASRAKSSFLANMSHEIRTPLNAIMGLSHLAQRDAETPAQRDRLTKVGSAAQHLLAVLNDILDFSKIEAGKLVLENAEFSPADVMSNVRNLIIERAEAKNLPVNIEIDPSLPLVMRGDTMRLQQILLNFLSNAIKFTEQGHITLAARLLHRSADGLYLRCEVRDTGIGITPEIQSRLFHAFEQADTSTTRRFGGTGLGLAISLRLAEAMGGAVGVDSAPGNGSIFWFTARLGLAEPGKTPLTHSSTQQHHEYEVAALHTGARVLLAEDNPTNEEVATELLQCAGIQVSIARDGAQALALACREKFDLVLMDMQMPIMDGLEATRNIRALPGWADIPILAMTANAFFEDRNACLQSGMNDHVPKPVDPEVLFAALLNWLPAPAELAENPTPTPAAVARPAVAPPAKPETMKIPGLDIELGLKSVRGRMESYLRLLVNFAQSHSADFEKIRDCLLANNNNEARRLAHSLKGAAGALGAHAVQHATAALESAITESRPAAEIFQLIEDSANFYARLQQDVARLKPDSTTTAENALDQNTVQSIIDNMRRQLRNSDFSATKTLASYPEVFSQRLGDNHKRFENCLNNFDFEVALTLLEQSLNNTNSHVIR</sequence>
<evidence type="ECO:0000256" key="5">
    <source>
        <dbReference type="ARBA" id="ARBA00022553"/>
    </source>
</evidence>
<dbReference type="InterPro" id="IPR035965">
    <property type="entry name" value="PAS-like_dom_sf"/>
</dbReference>
<reference evidence="24 25" key="1">
    <citation type="submission" date="2020-10" db="EMBL/GenBank/DDBJ databases">
        <title>Connecting structure to function with the recovery of over 1000 high-quality activated sludge metagenome-assembled genomes encoding full-length rRNA genes using long-read sequencing.</title>
        <authorList>
            <person name="Singleton C.M."/>
            <person name="Petriglieri F."/>
            <person name="Kristensen J.M."/>
            <person name="Kirkegaard R.H."/>
            <person name="Michaelsen T.Y."/>
            <person name="Andersen M.H."/>
            <person name="Karst S.M."/>
            <person name="Dueholm M.S."/>
            <person name="Nielsen P.H."/>
            <person name="Albertsen M."/>
        </authorList>
    </citation>
    <scope>NUCLEOTIDE SEQUENCE [LARGE SCALE GENOMIC DNA]</scope>
    <source>
        <strain evidence="24">EsbW_18-Q3-R4-48_BATAC.463</strain>
    </source>
</reference>
<evidence type="ECO:0000256" key="9">
    <source>
        <dbReference type="ARBA" id="ARBA00022777"/>
    </source>
</evidence>
<dbReference type="CDD" id="cd17546">
    <property type="entry name" value="REC_hyHK_CKI1_RcsC-like"/>
    <property type="match status" value="1"/>
</dbReference>
<dbReference type="CDD" id="cd16922">
    <property type="entry name" value="HATPase_EvgS-ArcB-TorS-like"/>
    <property type="match status" value="1"/>
</dbReference>
<dbReference type="SMART" id="SM00086">
    <property type="entry name" value="PAC"/>
    <property type="match status" value="2"/>
</dbReference>
<dbReference type="InterPro" id="IPR004358">
    <property type="entry name" value="Sig_transdc_His_kin-like_C"/>
</dbReference>
<evidence type="ECO:0000259" key="21">
    <source>
        <dbReference type="PROSITE" id="PS50113"/>
    </source>
</evidence>
<feature type="modified residue" description="4-aspartylphosphate" evidence="17">
    <location>
        <position position="1040"/>
    </location>
</feature>
<dbReference type="Gene3D" id="2.10.70.100">
    <property type="match status" value="1"/>
</dbReference>
<dbReference type="PRINTS" id="PR00344">
    <property type="entry name" value="BCTRLSENSOR"/>
</dbReference>
<comment type="caution">
    <text evidence="24">The sequence shown here is derived from an EMBL/GenBank/DDBJ whole genome shotgun (WGS) entry which is preliminary data.</text>
</comment>
<keyword evidence="11" id="KW-1133">Transmembrane helix</keyword>
<dbReference type="InterPro" id="IPR003594">
    <property type="entry name" value="HATPase_dom"/>
</dbReference>
<dbReference type="CDD" id="cd00082">
    <property type="entry name" value="HisKA"/>
    <property type="match status" value="1"/>
</dbReference>
<evidence type="ECO:0000256" key="6">
    <source>
        <dbReference type="ARBA" id="ARBA00022679"/>
    </source>
</evidence>
<dbReference type="InterPro" id="IPR003661">
    <property type="entry name" value="HisK_dim/P_dom"/>
</dbReference>
<comment type="function">
    <text evidence="14">Member of the two-component regulatory system BvgS/BvgA. Phosphorylates BvgA via a four-step phosphorelay in response to environmental signals.</text>
</comment>
<keyword evidence="12" id="KW-0902">Two-component regulatory system</keyword>
<evidence type="ECO:0000256" key="12">
    <source>
        <dbReference type="ARBA" id="ARBA00023012"/>
    </source>
</evidence>
<dbReference type="Gene3D" id="1.20.120.160">
    <property type="entry name" value="HPT domain"/>
    <property type="match status" value="1"/>
</dbReference>
<dbReference type="PANTHER" id="PTHR45339">
    <property type="entry name" value="HYBRID SIGNAL TRANSDUCTION HISTIDINE KINASE J"/>
    <property type="match status" value="1"/>
</dbReference>
<dbReference type="InterPro" id="IPR008207">
    <property type="entry name" value="Sig_transdc_His_kin_Hpt_dom"/>
</dbReference>
<feature type="domain" description="Response regulatory" evidence="20">
    <location>
        <begin position="991"/>
        <end position="1107"/>
    </location>
</feature>
<keyword evidence="10" id="KW-0067">ATP-binding</keyword>
<keyword evidence="4" id="KW-1003">Cell membrane</keyword>
<dbReference type="Pfam" id="PF02518">
    <property type="entry name" value="HATPase_c"/>
    <property type="match status" value="1"/>
</dbReference>
<dbReference type="CDD" id="cd09836">
    <property type="entry name" value="CBS_pair_arch"/>
    <property type="match status" value="1"/>
</dbReference>
<evidence type="ECO:0000256" key="14">
    <source>
        <dbReference type="ARBA" id="ARBA00058004"/>
    </source>
</evidence>
<dbReference type="FunFam" id="3.30.565.10:FF:000010">
    <property type="entry name" value="Sensor histidine kinase RcsC"/>
    <property type="match status" value="1"/>
</dbReference>
<dbReference type="CDD" id="cd00130">
    <property type="entry name" value="PAS"/>
    <property type="match status" value="2"/>
</dbReference>
<dbReference type="InterPro" id="IPR036890">
    <property type="entry name" value="HATPase_C_sf"/>
</dbReference>
<evidence type="ECO:0000256" key="10">
    <source>
        <dbReference type="ARBA" id="ARBA00022840"/>
    </source>
</evidence>
<feature type="domain" description="HPt" evidence="22">
    <location>
        <begin position="1155"/>
        <end position="1246"/>
    </location>
</feature>
<dbReference type="PROSITE" id="PS50894">
    <property type="entry name" value="HPT"/>
    <property type="match status" value="1"/>
</dbReference>
<accession>A0A935K5N2</accession>
<keyword evidence="8" id="KW-0547">Nucleotide-binding</keyword>
<dbReference type="InterPro" id="IPR000014">
    <property type="entry name" value="PAS"/>
</dbReference>
<dbReference type="PROSITE" id="PS50110">
    <property type="entry name" value="RESPONSE_REGULATORY"/>
    <property type="match status" value="1"/>
</dbReference>
<dbReference type="Gene3D" id="3.30.450.20">
    <property type="entry name" value="PAS domain"/>
    <property type="match status" value="2"/>
</dbReference>
<dbReference type="SMART" id="SM00388">
    <property type="entry name" value="HisKA"/>
    <property type="match status" value="1"/>
</dbReference>
<feature type="domain" description="CBS" evidence="23">
    <location>
        <begin position="76"/>
        <end position="134"/>
    </location>
</feature>
<dbReference type="Gene3D" id="3.40.50.2300">
    <property type="match status" value="1"/>
</dbReference>
<dbReference type="InterPro" id="IPR003018">
    <property type="entry name" value="GAF"/>
</dbReference>
<dbReference type="Pfam" id="PF00571">
    <property type="entry name" value="CBS"/>
    <property type="match status" value="4"/>
</dbReference>
<keyword evidence="6" id="KW-0808">Transferase</keyword>
<evidence type="ECO:0000256" key="4">
    <source>
        <dbReference type="ARBA" id="ARBA00022475"/>
    </source>
</evidence>
<dbReference type="SMART" id="SM00116">
    <property type="entry name" value="CBS"/>
    <property type="match status" value="4"/>
</dbReference>
<dbReference type="Pfam" id="PF00512">
    <property type="entry name" value="HisKA"/>
    <property type="match status" value="1"/>
</dbReference>
<feature type="modified residue" description="Phosphohistidine" evidence="16">
    <location>
        <position position="1194"/>
    </location>
</feature>
<dbReference type="Gene3D" id="3.10.580.10">
    <property type="entry name" value="CBS-domain"/>
    <property type="match status" value="2"/>
</dbReference>
<dbReference type="EMBL" id="JADJMS010000047">
    <property type="protein sequence ID" value="MBK7417089.1"/>
    <property type="molecule type" value="Genomic_DNA"/>
</dbReference>
<dbReference type="InterPro" id="IPR011006">
    <property type="entry name" value="CheY-like_superfamily"/>
</dbReference>
<evidence type="ECO:0000256" key="7">
    <source>
        <dbReference type="ARBA" id="ARBA00022692"/>
    </source>
</evidence>
<name>A0A935K5N2_9RHOO</name>
<evidence type="ECO:0000259" key="19">
    <source>
        <dbReference type="PROSITE" id="PS50109"/>
    </source>
</evidence>
<proteinExistence type="predicted"/>
<evidence type="ECO:0000256" key="8">
    <source>
        <dbReference type="ARBA" id="ARBA00022741"/>
    </source>
</evidence>
<dbReference type="Gene3D" id="3.30.450.40">
    <property type="match status" value="1"/>
</dbReference>
<dbReference type="Gene3D" id="3.30.565.10">
    <property type="entry name" value="Histidine kinase-like ATPase, C-terminal domain"/>
    <property type="match status" value="1"/>
</dbReference>
<dbReference type="InterPro" id="IPR036097">
    <property type="entry name" value="HisK_dim/P_sf"/>
</dbReference>
<keyword evidence="5 17" id="KW-0597">Phosphoprotein</keyword>
<dbReference type="SUPFAM" id="SSF47384">
    <property type="entry name" value="Homodimeric domain of signal transducing histidine kinase"/>
    <property type="match status" value="1"/>
</dbReference>
<dbReference type="CDD" id="cd02205">
    <property type="entry name" value="CBS_pair_SF"/>
    <property type="match status" value="1"/>
</dbReference>
<dbReference type="Proteomes" id="UP000739411">
    <property type="component" value="Unassembled WGS sequence"/>
</dbReference>
<dbReference type="SMART" id="SM00073">
    <property type="entry name" value="HPT"/>
    <property type="match status" value="1"/>
</dbReference>
<evidence type="ECO:0000256" key="2">
    <source>
        <dbReference type="ARBA" id="ARBA00004651"/>
    </source>
</evidence>
<evidence type="ECO:0000256" key="17">
    <source>
        <dbReference type="PROSITE-ProRule" id="PRU00169"/>
    </source>
</evidence>
<feature type="domain" description="PAC" evidence="21">
    <location>
        <begin position="655"/>
        <end position="708"/>
    </location>
</feature>
<dbReference type="InterPro" id="IPR001789">
    <property type="entry name" value="Sig_transdc_resp-reg_receiver"/>
</dbReference>
<keyword evidence="9" id="KW-0418">Kinase</keyword>
<dbReference type="SMART" id="SM00387">
    <property type="entry name" value="HATPase_c"/>
    <property type="match status" value="1"/>
</dbReference>
<dbReference type="SMART" id="SM00448">
    <property type="entry name" value="REC"/>
    <property type="match status" value="1"/>
</dbReference>